<dbReference type="PANTHER" id="PTHR12537">
    <property type="entry name" value="RNA BINDING PROTEIN PUMILIO-RELATED"/>
    <property type="match status" value="1"/>
</dbReference>
<dbReference type="PROSITE" id="PS50302">
    <property type="entry name" value="PUM"/>
    <property type="match status" value="4"/>
</dbReference>
<feature type="repeat" description="Pumilio" evidence="3">
    <location>
        <begin position="1453"/>
        <end position="1488"/>
    </location>
</feature>
<dbReference type="Pfam" id="PF00806">
    <property type="entry name" value="PUF"/>
    <property type="match status" value="8"/>
</dbReference>
<dbReference type="InterPro" id="IPR033133">
    <property type="entry name" value="PUM-HD"/>
</dbReference>
<dbReference type="InterPro" id="IPR001313">
    <property type="entry name" value="Pumilio_RNA-bd_rpt"/>
</dbReference>
<comment type="function">
    <text evidence="2">RNA-binding nucleolar protein required for pre-rRNA processing. Involved in production of 18S rRNA and assembly of small ribosomal subunit.</text>
</comment>
<dbReference type="SMART" id="SM00025">
    <property type="entry name" value="Pumilio"/>
    <property type="match status" value="8"/>
</dbReference>
<keyword evidence="4" id="KW-0175">Coiled coil</keyword>
<keyword evidence="8" id="KW-1185">Reference proteome</keyword>
<feature type="repeat" description="Pumilio" evidence="3">
    <location>
        <begin position="1305"/>
        <end position="1340"/>
    </location>
</feature>
<evidence type="ECO:0000313" key="7">
    <source>
        <dbReference type="EMBL" id="SLM34327.1"/>
    </source>
</evidence>
<dbReference type="InterPro" id="IPR029058">
    <property type="entry name" value="AB_hydrolase_fold"/>
</dbReference>
<dbReference type="SUPFAM" id="SSF53474">
    <property type="entry name" value="alpha/beta-Hydrolases"/>
    <property type="match status" value="1"/>
</dbReference>
<dbReference type="PANTHER" id="PTHR12537:SF48">
    <property type="entry name" value="MEIOTIC COILED-COIL PROTEIN 2"/>
    <property type="match status" value="1"/>
</dbReference>
<evidence type="ECO:0000256" key="3">
    <source>
        <dbReference type="PROSITE-ProRule" id="PRU00317"/>
    </source>
</evidence>
<dbReference type="SUPFAM" id="SSF48371">
    <property type="entry name" value="ARM repeat"/>
    <property type="match status" value="1"/>
</dbReference>
<dbReference type="CDD" id="cd07920">
    <property type="entry name" value="Pumilio"/>
    <property type="match status" value="1"/>
</dbReference>
<feature type="compositionally biased region" description="Basic and acidic residues" evidence="5">
    <location>
        <begin position="895"/>
        <end position="904"/>
    </location>
</feature>
<evidence type="ECO:0000256" key="5">
    <source>
        <dbReference type="SAM" id="MobiDB-lite"/>
    </source>
</evidence>
<evidence type="ECO:0000256" key="4">
    <source>
        <dbReference type="SAM" id="Coils"/>
    </source>
</evidence>
<dbReference type="InterPro" id="IPR033712">
    <property type="entry name" value="Pumilio_RNA-bd"/>
</dbReference>
<dbReference type="PROSITE" id="PS50303">
    <property type="entry name" value="PUM_HD"/>
    <property type="match status" value="1"/>
</dbReference>
<dbReference type="Proteomes" id="UP000192927">
    <property type="component" value="Unassembled WGS sequence"/>
</dbReference>
<dbReference type="Gene3D" id="3.40.50.1820">
    <property type="entry name" value="alpha/beta hydrolase"/>
    <property type="match status" value="1"/>
</dbReference>
<evidence type="ECO:0000256" key="1">
    <source>
        <dbReference type="ARBA" id="ARBA00022737"/>
    </source>
</evidence>
<name>A0A1W5CU01_9LECA</name>
<feature type="repeat" description="Pumilio" evidence="3">
    <location>
        <begin position="1497"/>
        <end position="1532"/>
    </location>
</feature>
<feature type="region of interest" description="Disordered" evidence="5">
    <location>
        <begin position="884"/>
        <end position="925"/>
    </location>
</feature>
<accession>A0A1W5CU01</accession>
<evidence type="ECO:0000313" key="8">
    <source>
        <dbReference type="Proteomes" id="UP000192927"/>
    </source>
</evidence>
<evidence type="ECO:0000256" key="2">
    <source>
        <dbReference type="ARBA" id="ARBA00024893"/>
    </source>
</evidence>
<dbReference type="EMBL" id="FWEW01000274">
    <property type="protein sequence ID" value="SLM34327.1"/>
    <property type="molecule type" value="Genomic_DNA"/>
</dbReference>
<dbReference type="GO" id="GO:0003730">
    <property type="term" value="F:mRNA 3'-UTR binding"/>
    <property type="evidence" value="ECO:0007669"/>
    <property type="project" value="TreeGrafter"/>
</dbReference>
<dbReference type="GO" id="GO:0005737">
    <property type="term" value="C:cytoplasm"/>
    <property type="evidence" value="ECO:0007669"/>
    <property type="project" value="TreeGrafter"/>
</dbReference>
<proteinExistence type="predicted"/>
<dbReference type="InterPro" id="IPR001375">
    <property type="entry name" value="Peptidase_S9_cat"/>
</dbReference>
<keyword evidence="1" id="KW-0677">Repeat</keyword>
<dbReference type="Pfam" id="PF00326">
    <property type="entry name" value="Peptidase_S9"/>
    <property type="match status" value="1"/>
</dbReference>
<dbReference type="Gene3D" id="1.25.10.10">
    <property type="entry name" value="Leucine-rich Repeat Variant"/>
    <property type="match status" value="1"/>
</dbReference>
<reference evidence="8" key="1">
    <citation type="submission" date="2017-03" db="EMBL/GenBank/DDBJ databases">
        <authorList>
            <person name="Sharma R."/>
            <person name="Thines M."/>
        </authorList>
    </citation>
    <scope>NUCLEOTIDE SEQUENCE [LARGE SCALE GENOMIC DNA]</scope>
</reference>
<evidence type="ECO:0000259" key="6">
    <source>
        <dbReference type="PROSITE" id="PS50303"/>
    </source>
</evidence>
<dbReference type="GO" id="GO:0008236">
    <property type="term" value="F:serine-type peptidase activity"/>
    <property type="evidence" value="ECO:0007669"/>
    <property type="project" value="InterPro"/>
</dbReference>
<dbReference type="InterPro" id="IPR011989">
    <property type="entry name" value="ARM-like"/>
</dbReference>
<sequence length="1590" mass="176537">MCARADTSLPVITLQDGKGKSSLAPISISSHWDVLGPFQIGTREAAWGADPLEYLGGFRTLEVDPDVVYHSSIAPNGTVSWSRQRGDRLNAAVDASETTVSIEFPTIDWAFLQSIYGWAALQYQAWARGSVTVGANSAQTVVLYSDSLLEFWVDNESYYGGDFYAYRRAPVVLRLHPGVHRIDLRLVRDVRAMGGIGDPKVHFRIDVQRSKGGLAVIEDQLLVPDMVEMRLASHLASVPVRNEEQEWMDIWSIESLDDSYDIVLLAKVPFKLASGQSRPLAFRLSVQNQKSLLLSFQISYAVAGAAHLFSSRIISHTFSPLSLHEPHKLTFLHPGGIVSYAILRAPSLKAMHELPRSRALPILLNLHGAGLEADSQQVRHMLDTVPDLRAWVLFPSGVTPWSADDWHAWGFADIKAATRAIPEWIKTFAWEGPAVDIDRWLVSGHSNGGQGTWYALTHWPDNVIAGVPVSGYSSIQAYVSFHLWHEADPRVTSILQTALANYRHELLLENFAGIPVLQQHGNADDNVPVFHSRRLSQLIWQTGSLTEYIEMPGKGHWFDGIMATCSLREFYLKVLGTNEIDPELPQRFTMVVANPGDMGSRGGIIVDQLESPDQLGRITVERCTTSTTWKLTTSNIHRWHLSSKKFRTDKPELIIDTYIVALPSNNDRSREFWLVRLGDGSWTISRDDSWRAIQQRYGRQLGALDAILRTSGRFAVVFSCDETLGMALQISRNLFQYFAADAEIINSHTLPLSFPGNVISLSLGPNLSSSRHENYPITVEPDQGMVVRDASDALRTYQFEEGLGAAFLRPLSHESLELVIWGYDDAGLRQAARLMPMLTGVGQPDFVVKQKLDNPLPPQGAEMQPGSMDTLLAKLSEQQALLEKQKQALGSAEETAARHDRDESITSSVPLTPATDVFDVTPGTEENDDEVTIKLDASEMVRLKRELDAARDKIARQEQELSQTRVIKHTLDQAMGPPSGSDANARGNVVERNFGNLNAFNTSRQDNFVISDDARSDISDALSAGAYNCAQNIWSSPARPGFQFGLLGLTDQSCQQPAPSWGQAAARPWGSRNMTQGLPGVITQQQHLQQRTFSGPSSPASGNGNGMFSESNHYQGGQGLRRANMNNNRTSSAFAQPRNNGYGFFGSSVTSADVMSSVSSYQPMGMFHNPMAYQPRPIGTPLSPTAAEFTANHMSANPWNAAPPSSPGQTYVSPMEPLNYRRLLDRSVTCNWKYIVDKIVCNNDQQASIFLQQKLKVGTVEQKYEIVEAIVAQAYPLMVNRFGNFLVQRCFEHGTPEQVIAIANAIRGNTLSLSMDAFGCHVVQKAFDAVPEDYKAIMVHELLRRIPETVIHRYACHVWQKLFELRWSDSPPQIMKYVNEALRGMWHDVALGETGSLVVQNIFENCLEEDKRPCINEVLASIDIVAHGQFGNWCIQHICEHGAPTDRSRAIDHVLRYATEYSMDQFASKVVEKCLKIGGAEFLERYLERVCEGRSDRPRIPLIDIASDQYGNYLIQYILTNANPQHREIVASHIRKHMVSLRGSKFGSRVGMLCCNPAYATRPGPGAGPPVNRFASNTNNAAGRFGGAYR</sequence>
<dbReference type="GO" id="GO:0010608">
    <property type="term" value="P:post-transcriptional regulation of gene expression"/>
    <property type="evidence" value="ECO:0007669"/>
    <property type="project" value="TreeGrafter"/>
</dbReference>
<dbReference type="InterPro" id="IPR016024">
    <property type="entry name" value="ARM-type_fold"/>
</dbReference>
<feature type="domain" description="PUM-HD" evidence="6">
    <location>
        <begin position="1206"/>
        <end position="1558"/>
    </location>
</feature>
<organism evidence="7 8">
    <name type="scientific">Lasallia pustulata</name>
    <dbReference type="NCBI Taxonomy" id="136370"/>
    <lineage>
        <taxon>Eukaryota</taxon>
        <taxon>Fungi</taxon>
        <taxon>Dikarya</taxon>
        <taxon>Ascomycota</taxon>
        <taxon>Pezizomycotina</taxon>
        <taxon>Lecanoromycetes</taxon>
        <taxon>OSLEUM clade</taxon>
        <taxon>Umbilicariomycetidae</taxon>
        <taxon>Umbilicariales</taxon>
        <taxon>Umbilicariaceae</taxon>
        <taxon>Lasallia</taxon>
    </lineage>
</organism>
<dbReference type="GO" id="GO:0006508">
    <property type="term" value="P:proteolysis"/>
    <property type="evidence" value="ECO:0007669"/>
    <property type="project" value="InterPro"/>
</dbReference>
<protein>
    <submittedName>
        <fullName evidence="7">Pumilio RNA-binding repeat</fullName>
    </submittedName>
</protein>
<feature type="coiled-coil region" evidence="4">
    <location>
        <begin position="933"/>
        <end position="967"/>
    </location>
</feature>
<feature type="repeat" description="Pumilio" evidence="3">
    <location>
        <begin position="1269"/>
        <end position="1304"/>
    </location>
</feature>